<comment type="caution">
    <text evidence="2">The sequence shown here is derived from an EMBL/GenBank/DDBJ whole genome shotgun (WGS) entry which is preliminary data.</text>
</comment>
<keyword evidence="3" id="KW-1185">Reference proteome</keyword>
<evidence type="ECO:0000259" key="1">
    <source>
        <dbReference type="Pfam" id="PF10441"/>
    </source>
</evidence>
<dbReference type="OrthoDB" id="160374at2759"/>
<protein>
    <recommendedName>
        <fullName evidence="1">Nucleolar 27S pre-rRNA processing Urb2/Npa2 C-terminal domain-containing protein</fullName>
    </recommendedName>
</protein>
<organism evidence="2 3">
    <name type="scientific">Apophysomyces ossiformis</name>
    <dbReference type="NCBI Taxonomy" id="679940"/>
    <lineage>
        <taxon>Eukaryota</taxon>
        <taxon>Fungi</taxon>
        <taxon>Fungi incertae sedis</taxon>
        <taxon>Mucoromycota</taxon>
        <taxon>Mucoromycotina</taxon>
        <taxon>Mucoromycetes</taxon>
        <taxon>Mucorales</taxon>
        <taxon>Mucorineae</taxon>
        <taxon>Mucoraceae</taxon>
        <taxon>Apophysomyces</taxon>
    </lineage>
</organism>
<evidence type="ECO:0000313" key="2">
    <source>
        <dbReference type="EMBL" id="KAF7721634.1"/>
    </source>
</evidence>
<dbReference type="InterPro" id="IPR052609">
    <property type="entry name" value="Ribosome_Biogenesis_Reg"/>
</dbReference>
<dbReference type="EMBL" id="JABAYA010000247">
    <property type="protein sequence ID" value="KAF7721634.1"/>
    <property type="molecule type" value="Genomic_DNA"/>
</dbReference>
<proteinExistence type="predicted"/>
<dbReference type="Pfam" id="PF10441">
    <property type="entry name" value="Urb2"/>
    <property type="match status" value="1"/>
</dbReference>
<sequence length="1497" mass="169493">MSDLSSEKIAKALKGAGPSTAERIETATEAWRNDEVFFPNKDHFLFEWVCTALTKPSMKKLSECSLLQIAYWKLLQELLEHYHTRSKHDRKQSPPVIRVHLVVAFATLFQQFYADNTSLNTEDRIEFLRTTHSSLTILFSSSFAYSYRPAFEHMNTLVDRLLAILLIQIEKCEGNEDGTENQLLQTLIDVAAVVLERYDAQLVQAANQKKIFTMVLGDIFPRLLKVRRQLPILSQQVENILSHTLFHVDTILEYTSVLKESSFTRDLSQSKQTSYVSKLFEELTTMLEKPKEDSKVLDVFDVLPILFKLFVERFRNKRQPTSSMQDLGRTVEFGFFIEACIILRKLRDRNRTIYLEFLGRILQQMVELNVYDARNDDVGKAQLAILEEIANEIVSYLDDPKTNDQGLVFSLVNTLIQIDFSLVESRFASLWPVLLHPEAGAQKPCLSLAISLLQTYAASRQIDGFVNDLLVSLQDMPFTDVYMVLEEPLFSRTFLKEFSMCITKHMPATQATEIFEKFATNLYTTLRATGPVAKKQKRSKDVKLQRQYTARFIALYFGEFIYALRLTPSQRNNFEKVSLEFFDQFVKSGLGKWENDTTTIENAVIPALQIHFIMTNALYDVYWKKIAEPDRQWLATTFASIFEESQKLENQTGRNLLIHTANTMLQHVYSTSLHGANPPIPETVDLVNSVLDYVMQDQLTNSLNSSWDGKLIHLLDKDETKIACWKLITDEWFDIICSFITSPRTEKFASMVLLSLVGDQESLGVTVQSLNKTLLRSANFYEAKCFKDCSIATVTSAIVEFFKGIHQDSDERGNIFTKHCAALSPASKDLPSGIVSLLSSGHDAMQQDLSTAETEKVKKLMAFVKLLLLFPLEYYERSQRHQTLLLSFLADGWVICNTQADPVIRIKTSLACRSLHLRLMLHIGGQGILATDPSVLHWFMQSIEQWSIYDENVLDSLREVTKELDRLSLAAVLSGAGGKTSNTQAADYWKATLTHRIKTLQDGAKFEWTINAVTTLIEYLRGKRSSGADLDDVIYAKDAMRDIAAYIINILDSLKGTLTAAVNEEQLELAPINSLKPVFITTRLLEEYALVRGSEANEAIKTAELSSRFIALASPFTQVLQLSLRIGGVVLDSTTDFVATLCTTLSRYQGVDAIKRVLAVIWFVHSIVSKPGADHAVQTIAEAFKTWIRSLSKDQFDVLVQSFIEQSEEEASGRGNNNKVFLFLLARLLHDSTDAQKHRLQRWLSTLVLKLSLIAGRTESIEILHDILSLLAFITAEKSFEFTSFDLSLLLSCLLQIASPTAPERFQKQIDRQAAYQLFDDACSVLTNLVNQHREKLVDVMPAFVGLLQALLRSFRSTHVSLVGSKRKTTDQQKSSSQIIPLICLYSPLDESTAQRYARLLTQVSKKASGSAQNAWRIMARHAPYILLEYFTIQSDATMSIALPQIKNALIPGLYGIMDMCSENDHNLIMASLDGPGKTLFKSFYTNWKQNHKYAGQ</sequence>
<dbReference type="PANTHER" id="PTHR15682:SF2">
    <property type="entry name" value="UNHEALTHY RIBOSOME BIOGENESIS PROTEIN 2 HOMOLOG"/>
    <property type="match status" value="1"/>
</dbReference>
<dbReference type="GO" id="GO:0042254">
    <property type="term" value="P:ribosome biogenesis"/>
    <property type="evidence" value="ECO:0007669"/>
    <property type="project" value="TreeGrafter"/>
</dbReference>
<dbReference type="InterPro" id="IPR018849">
    <property type="entry name" value="Urb2/Npa2_C"/>
</dbReference>
<dbReference type="PANTHER" id="PTHR15682">
    <property type="entry name" value="UNHEALTHY RIBOSOME BIOGENESIS PROTEIN 2 HOMOLOG"/>
    <property type="match status" value="1"/>
</dbReference>
<name>A0A8H7BLD1_9FUNG</name>
<accession>A0A8H7BLD1</accession>
<reference evidence="2" key="1">
    <citation type="submission" date="2020-01" db="EMBL/GenBank/DDBJ databases">
        <title>Genome Sequencing of Three Apophysomyces-Like Fungal Strains Confirms a Novel Fungal Genus in the Mucoromycota with divergent Burkholderia-like Endosymbiotic Bacteria.</title>
        <authorList>
            <person name="Stajich J.E."/>
            <person name="Macias A.M."/>
            <person name="Carter-House D."/>
            <person name="Lovett B."/>
            <person name="Kasson L.R."/>
            <person name="Berry K."/>
            <person name="Grigoriev I."/>
            <person name="Chang Y."/>
            <person name="Spatafora J."/>
            <person name="Kasson M.T."/>
        </authorList>
    </citation>
    <scope>NUCLEOTIDE SEQUENCE</scope>
    <source>
        <strain evidence="2">NRRL A-21654</strain>
    </source>
</reference>
<gene>
    <name evidence="2" type="ORF">EC973_004355</name>
</gene>
<dbReference type="Proteomes" id="UP000605846">
    <property type="component" value="Unassembled WGS sequence"/>
</dbReference>
<evidence type="ECO:0000313" key="3">
    <source>
        <dbReference type="Proteomes" id="UP000605846"/>
    </source>
</evidence>
<feature type="domain" description="Nucleolar 27S pre-rRNA processing Urb2/Npa2 C-terminal" evidence="1">
    <location>
        <begin position="1266"/>
        <end position="1497"/>
    </location>
</feature>
<dbReference type="GO" id="GO:0005730">
    <property type="term" value="C:nucleolus"/>
    <property type="evidence" value="ECO:0007669"/>
    <property type="project" value="TreeGrafter"/>
</dbReference>